<reference evidence="1 2" key="1">
    <citation type="submission" date="2018-10" db="EMBL/GenBank/DDBJ databases">
        <title>Sequencing the genomes of 1000 actinobacteria strains.</title>
        <authorList>
            <person name="Klenk H.-P."/>
        </authorList>
    </citation>
    <scope>NUCLEOTIDE SEQUENCE [LARGE SCALE GENOMIC DNA]</scope>
    <source>
        <strain evidence="1 2">DSM 17894</strain>
    </source>
</reference>
<proteinExistence type="predicted"/>
<keyword evidence="2" id="KW-1185">Reference proteome</keyword>
<gene>
    <name evidence="1" type="ORF">C8E83_3562</name>
</gene>
<comment type="caution">
    <text evidence="1">The sequence shown here is derived from an EMBL/GenBank/DDBJ whole genome shotgun (WGS) entry which is preliminary data.</text>
</comment>
<evidence type="ECO:0000313" key="1">
    <source>
        <dbReference type="EMBL" id="RKR76389.1"/>
    </source>
</evidence>
<evidence type="ECO:0000313" key="2">
    <source>
        <dbReference type="Proteomes" id="UP000280008"/>
    </source>
</evidence>
<protein>
    <submittedName>
        <fullName evidence="1">Uncharacterized protein</fullName>
    </submittedName>
</protein>
<name>A0A495IKS9_9MICO</name>
<dbReference type="EMBL" id="RBKS01000001">
    <property type="protein sequence ID" value="RKR76389.1"/>
    <property type="molecule type" value="Genomic_DNA"/>
</dbReference>
<organism evidence="1 2">
    <name type="scientific">Frondihabitans australicus</name>
    <dbReference type="NCBI Taxonomy" id="386892"/>
    <lineage>
        <taxon>Bacteria</taxon>
        <taxon>Bacillati</taxon>
        <taxon>Actinomycetota</taxon>
        <taxon>Actinomycetes</taxon>
        <taxon>Micrococcales</taxon>
        <taxon>Microbacteriaceae</taxon>
        <taxon>Frondihabitans</taxon>
    </lineage>
</organism>
<dbReference type="RefSeq" id="WP_121371367.1">
    <property type="nucleotide sequence ID" value="NZ_RBKS01000001.1"/>
</dbReference>
<dbReference type="Proteomes" id="UP000280008">
    <property type="component" value="Unassembled WGS sequence"/>
</dbReference>
<dbReference type="OrthoDB" id="4734262at2"/>
<accession>A0A495IKS9</accession>
<sequence length="96" mass="10913">MLSESELSGAVIAYLGRGKSAVPSLLWRAEDGRFSDAAKREAEDSVRILDAIPTDWNREDWAEADVRVRTVMLSAKPNLDDRALDALLWKFDYDWK</sequence>
<dbReference type="AlphaFoldDB" id="A0A495IKS9"/>